<dbReference type="InterPro" id="IPR051423">
    <property type="entry name" value="CD225/Dispanin"/>
</dbReference>
<dbReference type="STRING" id="1386089.N865_21775"/>
<comment type="subcellular location">
    <subcellularLocation>
        <location evidence="1">Membrane</location>
    </subcellularLocation>
</comment>
<dbReference type="eggNOG" id="ENOG5030KJM">
    <property type="taxonomic scope" value="Bacteria"/>
</dbReference>
<keyword evidence="3 6" id="KW-1133">Transmembrane helix</keyword>
<dbReference type="PANTHER" id="PTHR14948:SF25">
    <property type="entry name" value="DUF4190 DOMAIN-CONTAINING PROTEIN"/>
    <property type="match status" value="1"/>
</dbReference>
<dbReference type="InterPro" id="IPR007593">
    <property type="entry name" value="CD225/Dispanin_fam"/>
</dbReference>
<protein>
    <recommendedName>
        <fullName evidence="9">Interferon-induced transmembrane protein</fullName>
    </recommendedName>
</protein>
<gene>
    <name evidence="7" type="ORF">N865_21775</name>
</gene>
<dbReference type="RefSeq" id="WP_051511198.1">
    <property type="nucleotide sequence ID" value="NZ_AWSA01000085.1"/>
</dbReference>
<keyword evidence="8" id="KW-1185">Reference proteome</keyword>
<dbReference type="EMBL" id="AWSA01000085">
    <property type="protein sequence ID" value="EWS99633.1"/>
    <property type="molecule type" value="Genomic_DNA"/>
</dbReference>
<name>W9G6Y6_9MICO</name>
<evidence type="ECO:0000256" key="3">
    <source>
        <dbReference type="ARBA" id="ARBA00022989"/>
    </source>
</evidence>
<dbReference type="GO" id="GO:0016020">
    <property type="term" value="C:membrane"/>
    <property type="evidence" value="ECO:0007669"/>
    <property type="project" value="UniProtKB-SubCell"/>
</dbReference>
<accession>W9G6Y6</accession>
<dbReference type="Pfam" id="PF04505">
    <property type="entry name" value="CD225"/>
    <property type="match status" value="1"/>
</dbReference>
<evidence type="ECO:0000256" key="2">
    <source>
        <dbReference type="ARBA" id="ARBA00022692"/>
    </source>
</evidence>
<evidence type="ECO:0000313" key="8">
    <source>
        <dbReference type="Proteomes" id="UP000019489"/>
    </source>
</evidence>
<evidence type="ECO:0008006" key="9">
    <source>
        <dbReference type="Google" id="ProtNLM"/>
    </source>
</evidence>
<dbReference type="AlphaFoldDB" id="W9G6Y6"/>
<comment type="caution">
    <text evidence="7">The sequence shown here is derived from an EMBL/GenBank/DDBJ whole genome shotgun (WGS) entry which is preliminary data.</text>
</comment>
<sequence length="158" mass="17326">MTGRPYDENPPERSGERGEPDFWSPPDPSHDSFSAWSDGADTTPLPQAATAPPPDVLPQVPHWPYPYPSSAPPDRTGYAAPPPSHLVWAILGIFLGFWPLGLVATVKAASVSRLWAQNRVEDAWRASRLARRLAVGAFVVQGFFFLGMVFLPLFVFGL</sequence>
<dbReference type="OrthoDB" id="9815705at2"/>
<feature type="transmembrane region" description="Helical" evidence="6">
    <location>
        <begin position="86"/>
        <end position="109"/>
    </location>
</feature>
<dbReference type="PANTHER" id="PTHR14948">
    <property type="entry name" value="NG5"/>
    <property type="match status" value="1"/>
</dbReference>
<evidence type="ECO:0000313" key="7">
    <source>
        <dbReference type="EMBL" id="EWS99633.1"/>
    </source>
</evidence>
<keyword evidence="4 6" id="KW-0472">Membrane</keyword>
<feature type="region of interest" description="Disordered" evidence="5">
    <location>
        <begin position="1"/>
        <end position="57"/>
    </location>
</feature>
<feature type="compositionally biased region" description="Basic and acidic residues" evidence="5">
    <location>
        <begin position="1"/>
        <end position="20"/>
    </location>
</feature>
<evidence type="ECO:0000256" key="6">
    <source>
        <dbReference type="SAM" id="Phobius"/>
    </source>
</evidence>
<keyword evidence="2 6" id="KW-0812">Transmembrane</keyword>
<evidence type="ECO:0000256" key="5">
    <source>
        <dbReference type="SAM" id="MobiDB-lite"/>
    </source>
</evidence>
<dbReference type="Proteomes" id="UP000019489">
    <property type="component" value="Unassembled WGS sequence"/>
</dbReference>
<evidence type="ECO:0000256" key="1">
    <source>
        <dbReference type="ARBA" id="ARBA00004370"/>
    </source>
</evidence>
<proteinExistence type="predicted"/>
<reference evidence="7 8" key="1">
    <citation type="submission" date="2013-08" db="EMBL/GenBank/DDBJ databases">
        <title>Intrasporangium oryzae NRRL B-24470.</title>
        <authorList>
            <person name="Liu H."/>
            <person name="Wang G."/>
        </authorList>
    </citation>
    <scope>NUCLEOTIDE SEQUENCE [LARGE SCALE GENOMIC DNA]</scope>
    <source>
        <strain evidence="7 8">NRRL B-24470</strain>
    </source>
</reference>
<evidence type="ECO:0000256" key="4">
    <source>
        <dbReference type="ARBA" id="ARBA00023136"/>
    </source>
</evidence>
<feature type="transmembrane region" description="Helical" evidence="6">
    <location>
        <begin position="133"/>
        <end position="156"/>
    </location>
</feature>
<organism evidence="7 8">
    <name type="scientific">Intrasporangium oryzae NRRL B-24470</name>
    <dbReference type="NCBI Taxonomy" id="1386089"/>
    <lineage>
        <taxon>Bacteria</taxon>
        <taxon>Bacillati</taxon>
        <taxon>Actinomycetota</taxon>
        <taxon>Actinomycetes</taxon>
        <taxon>Micrococcales</taxon>
        <taxon>Intrasporangiaceae</taxon>
        <taxon>Intrasporangium</taxon>
    </lineage>
</organism>